<feature type="signal peptide" evidence="2">
    <location>
        <begin position="1"/>
        <end position="23"/>
    </location>
</feature>
<dbReference type="Gene3D" id="3.90.226.10">
    <property type="entry name" value="2-enoyl-CoA Hydratase, Chain A, domain 1"/>
    <property type="match status" value="1"/>
</dbReference>
<feature type="chain" id="PRO_5037759320" description="ATP-dependent protease ClpP, protease subunit" evidence="2">
    <location>
        <begin position="24"/>
        <end position="243"/>
    </location>
</feature>
<organism evidence="3 4">
    <name type="scientific">Undibacterium rugosum</name>
    <dbReference type="NCBI Taxonomy" id="2762291"/>
    <lineage>
        <taxon>Bacteria</taxon>
        <taxon>Pseudomonadati</taxon>
        <taxon>Pseudomonadota</taxon>
        <taxon>Betaproteobacteria</taxon>
        <taxon>Burkholderiales</taxon>
        <taxon>Oxalobacteraceae</taxon>
        <taxon>Undibacterium</taxon>
    </lineage>
</organism>
<sequence length="243" mass="26922">MRRLLSTILLSSAALLSANHAYAMTILRLDTNLILYGKVLPEDLAPFRQEISRSPVKHVVLAESPGGDLRSAYGIADLIRKNHLNTSVKGFCVSSCAIMFMAGEQRQIIEEKTYKKTILGFHAPHNKETKEIAVDGVPRLREYLLKTSGGKFPPELLDKAMNIRDASDMLIFYYPEEGKQSVWFCPANARPRPKGCEKLDGDALSAGIITTLARLDVSTLDPKPEAEKPAEEKADPIEKSVEK</sequence>
<evidence type="ECO:0000313" key="4">
    <source>
        <dbReference type="Proteomes" id="UP000612361"/>
    </source>
</evidence>
<dbReference type="EMBL" id="JACOGG010000006">
    <property type="protein sequence ID" value="MBC3935239.1"/>
    <property type="molecule type" value="Genomic_DNA"/>
</dbReference>
<feature type="region of interest" description="Disordered" evidence="1">
    <location>
        <begin position="219"/>
        <end position="243"/>
    </location>
</feature>
<gene>
    <name evidence="3" type="ORF">H8K47_07700</name>
</gene>
<reference evidence="3" key="1">
    <citation type="submission" date="2020-08" db="EMBL/GenBank/DDBJ databases">
        <title>Novel species isolated from subtropical streams in China.</title>
        <authorList>
            <person name="Lu H."/>
        </authorList>
    </citation>
    <scope>NUCLEOTIDE SEQUENCE</scope>
    <source>
        <strain evidence="3">CY7W</strain>
    </source>
</reference>
<dbReference type="InterPro" id="IPR029045">
    <property type="entry name" value="ClpP/crotonase-like_dom_sf"/>
</dbReference>
<evidence type="ECO:0008006" key="5">
    <source>
        <dbReference type="Google" id="ProtNLM"/>
    </source>
</evidence>
<protein>
    <recommendedName>
        <fullName evidence="5">ATP-dependent protease ClpP, protease subunit</fullName>
    </recommendedName>
</protein>
<dbReference type="AlphaFoldDB" id="A0A923KSS0"/>
<comment type="caution">
    <text evidence="3">The sequence shown here is derived from an EMBL/GenBank/DDBJ whole genome shotgun (WGS) entry which is preliminary data.</text>
</comment>
<evidence type="ECO:0000313" key="3">
    <source>
        <dbReference type="EMBL" id="MBC3935239.1"/>
    </source>
</evidence>
<proteinExistence type="predicted"/>
<evidence type="ECO:0000256" key="1">
    <source>
        <dbReference type="SAM" id="MobiDB-lite"/>
    </source>
</evidence>
<keyword evidence="2" id="KW-0732">Signal</keyword>
<evidence type="ECO:0000256" key="2">
    <source>
        <dbReference type="SAM" id="SignalP"/>
    </source>
</evidence>
<dbReference type="RefSeq" id="WP_186880818.1">
    <property type="nucleotide sequence ID" value="NZ_JACOGG010000006.1"/>
</dbReference>
<accession>A0A923KSS0</accession>
<feature type="compositionally biased region" description="Basic and acidic residues" evidence="1">
    <location>
        <begin position="222"/>
        <end position="243"/>
    </location>
</feature>
<keyword evidence="4" id="KW-1185">Reference proteome</keyword>
<dbReference type="SUPFAM" id="SSF52096">
    <property type="entry name" value="ClpP/crotonase"/>
    <property type="match status" value="1"/>
</dbReference>
<name>A0A923KSS0_9BURK</name>
<dbReference type="Proteomes" id="UP000612361">
    <property type="component" value="Unassembled WGS sequence"/>
</dbReference>